<dbReference type="OrthoDB" id="2657408at2"/>
<dbReference type="RefSeq" id="WP_012159735.1">
    <property type="nucleotide sequence ID" value="NC_009922.1"/>
</dbReference>
<dbReference type="HOGENOM" id="CLU_265715_0_0_9"/>
<sequence>MKINISKKLGAKLLTMLLIFQAVFVVNIRAYAAGSGSMYGYSDDYNRRTGIGAWSEGYSAVRYGSLGRMSELGFSLHPPSTSAPGLGRYKITKVVIDLGIGTSLSSYQLKTDWGTFNLREARGMNEENYSATVVLNKIVDFAHRRDEVYFRLIAYGSASNPFGDSVYGTVHYEYLGPLEEPNTPPVVSIIQPSSGQSFLKYQKPTLKYNAYDVDGNTMTGTTSVNINGSWQTIDTRTGIKNAETTTVNISDSVWRSLPSNVNVDFRVMLNDGKATDSKSISIQKLNNLPSVTITEPTQSLTLRTDQPPTVKARVNDSDGDVLSVTLQYLDGSTWRDAVTNTNLASGQTTSLLIPNSVWQSLSFNREYQFRVKVNDGDSNSYSGNTARVTKINTAPNVAILKPVMNEKMFWGYLPFSWQINDIDNDNINLKIWTDTPNIVNNGVLYSGSIGKMPYTNNYLSRAYLPLGKHNIFFEFKDGFHTVQRSVPINIEDIADIHINDNDTFYIPIFNMEKSDIYYRRINNALDSKKYIFNVLELPVNQNFVRSIQGIENVTGDSDYTNNGNRLYTLDTLNVQKVADWIYSKVNSAEHPLIKVVETGNTITLKNIEFEDEEKDYTTTVPVPRGKERQFKFEHYPQIYENADSEITFNGQWLMDDSFTIFDRNPVTRDGEDITITLGKSGRYIVSAKEKDHILNPAGIDFSKESKPKDIELYAHRRPVAKISYIDNGNDTLNLESKSYDLDFETRADKGIQQEIWQYRYVGYDDTIIQDWRPITSLKNFAPNINYKTDIRLTVKDYGARLDLINDGELTDTDIITIDAMGKPPIAEFEYKVGTTLANSVMADGEVYKGNVGHETLQLDPSYTIWNDFFGKVTTRLVTWTKNQAQLNGEIPTSNALATRLTVRNKYNLTDSITKSVSVKDIKVNNNSQVVNNNKHFNVLINLSSSSIMDKWGNFRIVVTSNDLDNTNFELNNVFSNRYTRDGMMVNDRNKDQKLDYTVSVYSRRTGELISRENYSMILNRPPTVDISISPSKLYEGDRGRVKILAEDPDLDHLYLEVRHRVNNGQWKTIWTKADVPSGKEQSFNIDKLVEGYNELMVIATDPHGATGTDAIGFNVLPIRVYGNLRPNPAMAGDKIYFFITTEGYVDRLEIVVPHEIVSKDNRSSMGYSSVKYPLRYNVNGSLEIKEDIFDYIVWISTDLTLDKNNNRLRKPYRFIVRAYKEDLMRETELELDIKGDVRELLKPGIKNKYGN</sequence>
<dbReference type="STRING" id="350688.Clos_1883"/>
<name>A8MHZ1_ALKOO</name>
<accession>A8MHZ1</accession>
<dbReference type="Proteomes" id="UP000000269">
    <property type="component" value="Chromosome"/>
</dbReference>
<keyword evidence="2" id="KW-1185">Reference proteome</keyword>
<protein>
    <submittedName>
        <fullName evidence="1">Uncharacterized protein</fullName>
    </submittedName>
</protein>
<dbReference type="AlphaFoldDB" id="A8MHZ1"/>
<reference evidence="2" key="1">
    <citation type="submission" date="2007-10" db="EMBL/GenBank/DDBJ databases">
        <title>Complete genome of Alkaliphilus oremlandii OhILAs.</title>
        <authorList>
            <person name="Copeland A."/>
            <person name="Lucas S."/>
            <person name="Lapidus A."/>
            <person name="Barry K."/>
            <person name="Detter J.C."/>
            <person name="Glavina del Rio T."/>
            <person name="Hammon N."/>
            <person name="Israni S."/>
            <person name="Dalin E."/>
            <person name="Tice H."/>
            <person name="Pitluck S."/>
            <person name="Chain P."/>
            <person name="Malfatti S."/>
            <person name="Shin M."/>
            <person name="Vergez L."/>
            <person name="Schmutz J."/>
            <person name="Larimer F."/>
            <person name="Land M."/>
            <person name="Hauser L."/>
            <person name="Kyrpides N."/>
            <person name="Mikhailova N."/>
            <person name="Stolz J.F."/>
            <person name="Dawson A."/>
            <person name="Fisher E."/>
            <person name="Crable B."/>
            <person name="Perera E."/>
            <person name="Lisak J."/>
            <person name="Ranganathan M."/>
            <person name="Basu P."/>
            <person name="Richardson P."/>
        </authorList>
    </citation>
    <scope>NUCLEOTIDE SEQUENCE [LARGE SCALE GENOMIC DNA]</scope>
    <source>
        <strain evidence="2">OhILAs</strain>
    </source>
</reference>
<evidence type="ECO:0000313" key="1">
    <source>
        <dbReference type="EMBL" id="ABW19423.1"/>
    </source>
</evidence>
<dbReference type="KEGG" id="aoe:Clos_1883"/>
<evidence type="ECO:0000313" key="2">
    <source>
        <dbReference type="Proteomes" id="UP000000269"/>
    </source>
</evidence>
<gene>
    <name evidence="1" type="ordered locus">Clos_1883</name>
</gene>
<dbReference type="eggNOG" id="COG1572">
    <property type="taxonomic scope" value="Bacteria"/>
</dbReference>
<dbReference type="InterPro" id="IPR013783">
    <property type="entry name" value="Ig-like_fold"/>
</dbReference>
<dbReference type="EMBL" id="CP000853">
    <property type="protein sequence ID" value="ABW19423.1"/>
    <property type="molecule type" value="Genomic_DNA"/>
</dbReference>
<proteinExistence type="predicted"/>
<dbReference type="Gene3D" id="2.60.40.10">
    <property type="entry name" value="Immunoglobulins"/>
    <property type="match status" value="1"/>
</dbReference>
<organism evidence="1 2">
    <name type="scientific">Alkaliphilus oremlandii (strain OhILAs)</name>
    <name type="common">Clostridium oremlandii (strain OhILAs)</name>
    <dbReference type="NCBI Taxonomy" id="350688"/>
    <lineage>
        <taxon>Bacteria</taxon>
        <taxon>Bacillati</taxon>
        <taxon>Bacillota</taxon>
        <taxon>Clostridia</taxon>
        <taxon>Peptostreptococcales</taxon>
        <taxon>Natronincolaceae</taxon>
        <taxon>Alkaliphilus</taxon>
    </lineage>
</organism>